<keyword evidence="1 4" id="KW-0808">Transferase</keyword>
<dbReference type="SUPFAM" id="SSF53756">
    <property type="entry name" value="UDP-Glycosyltransferase/glycogen phosphorylase"/>
    <property type="match status" value="1"/>
</dbReference>
<evidence type="ECO:0000256" key="2">
    <source>
        <dbReference type="SAM" id="Phobius"/>
    </source>
</evidence>
<gene>
    <name evidence="4" type="ORF">ACFQZJ_18910</name>
</gene>
<comment type="caution">
    <text evidence="4">The sequence shown here is derived from an EMBL/GenBank/DDBJ whole genome shotgun (WGS) entry which is preliminary data.</text>
</comment>
<feature type="transmembrane region" description="Helical" evidence="2">
    <location>
        <begin position="151"/>
        <end position="173"/>
    </location>
</feature>
<protein>
    <submittedName>
        <fullName evidence="4">Glycosyltransferase</fullName>
        <ecNumber evidence="4">2.4.-.-</ecNumber>
    </submittedName>
</protein>
<sequence length="395" mass="46538">MDFPNYYVYSNFDFSQKSAGATRMLYYAKALANKNQAVFLVSCCKTNFNLNDFEEVEPNIFVLKNKKLTTSLLFNIIFLQRLFKFSKKHKRQNRFIFYPSPLVYLEVLALVYLKGIKQQQVFCELNEIRLYSSSFHDPITFARPLYSLKKIVYKIVFFLIQYLLYFYTGIICISTSIEHYARKYNSKTIRIPILTDPFLELKPQNNSAYSKKGYFNVGFSGTIHPSKENLLNFIKTVDKLFKKGHKIVFNLCGHVYDKDFDLIFNNEEFQLEINYYGNLNQNELSTFLLQQNLLVIPRGYTLQNKFGFSTKLSDYLNHKKVILLTDISDNSLYIKDGINGYIVPPNDNKAMFEKIAYIIKNFKENEKSIIENAYTTSLENFYFKIQSERLHKFLD</sequence>
<keyword evidence="5" id="KW-1185">Reference proteome</keyword>
<keyword evidence="2" id="KW-0472">Membrane</keyword>
<evidence type="ECO:0000313" key="5">
    <source>
        <dbReference type="Proteomes" id="UP001597012"/>
    </source>
</evidence>
<dbReference type="EC" id="2.4.-.-" evidence="4"/>
<evidence type="ECO:0000313" key="4">
    <source>
        <dbReference type="EMBL" id="MFD0799548.1"/>
    </source>
</evidence>
<organism evidence="4 5">
    <name type="scientific">Maribacter chungangensis</name>
    <dbReference type="NCBI Taxonomy" id="1069117"/>
    <lineage>
        <taxon>Bacteria</taxon>
        <taxon>Pseudomonadati</taxon>
        <taxon>Bacteroidota</taxon>
        <taxon>Flavobacteriia</taxon>
        <taxon>Flavobacteriales</taxon>
        <taxon>Flavobacteriaceae</taxon>
        <taxon>Maribacter</taxon>
    </lineage>
</organism>
<dbReference type="EMBL" id="JBHTHY010000026">
    <property type="protein sequence ID" value="MFD0799548.1"/>
    <property type="molecule type" value="Genomic_DNA"/>
</dbReference>
<dbReference type="PANTHER" id="PTHR46401:SF2">
    <property type="entry name" value="GLYCOSYLTRANSFERASE WBBK-RELATED"/>
    <property type="match status" value="1"/>
</dbReference>
<dbReference type="GO" id="GO:0016757">
    <property type="term" value="F:glycosyltransferase activity"/>
    <property type="evidence" value="ECO:0007669"/>
    <property type="project" value="UniProtKB-KW"/>
</dbReference>
<dbReference type="Proteomes" id="UP001597012">
    <property type="component" value="Unassembled WGS sequence"/>
</dbReference>
<accession>A0ABW3B8T4</accession>
<keyword evidence="4" id="KW-0328">Glycosyltransferase</keyword>
<dbReference type="PANTHER" id="PTHR46401">
    <property type="entry name" value="GLYCOSYLTRANSFERASE WBBK-RELATED"/>
    <property type="match status" value="1"/>
</dbReference>
<keyword evidence="2" id="KW-1133">Transmembrane helix</keyword>
<proteinExistence type="predicted"/>
<feature type="domain" description="Glycosyl transferase family 1" evidence="3">
    <location>
        <begin position="214"/>
        <end position="374"/>
    </location>
</feature>
<reference evidence="5" key="1">
    <citation type="journal article" date="2019" name="Int. J. Syst. Evol. Microbiol.">
        <title>The Global Catalogue of Microorganisms (GCM) 10K type strain sequencing project: providing services to taxonomists for standard genome sequencing and annotation.</title>
        <authorList>
            <consortium name="The Broad Institute Genomics Platform"/>
            <consortium name="The Broad Institute Genome Sequencing Center for Infectious Disease"/>
            <person name="Wu L."/>
            <person name="Ma J."/>
        </authorList>
    </citation>
    <scope>NUCLEOTIDE SEQUENCE [LARGE SCALE GENOMIC DNA]</scope>
    <source>
        <strain evidence="5">CCUG 61948</strain>
    </source>
</reference>
<feature type="transmembrane region" description="Helical" evidence="2">
    <location>
        <begin position="95"/>
        <end position="113"/>
    </location>
</feature>
<dbReference type="RefSeq" id="WP_379936537.1">
    <property type="nucleotide sequence ID" value="NZ_JBHTHY010000026.1"/>
</dbReference>
<evidence type="ECO:0000256" key="1">
    <source>
        <dbReference type="ARBA" id="ARBA00022679"/>
    </source>
</evidence>
<dbReference type="InterPro" id="IPR001296">
    <property type="entry name" value="Glyco_trans_1"/>
</dbReference>
<dbReference type="Pfam" id="PF00534">
    <property type="entry name" value="Glycos_transf_1"/>
    <property type="match status" value="1"/>
</dbReference>
<evidence type="ECO:0000259" key="3">
    <source>
        <dbReference type="Pfam" id="PF00534"/>
    </source>
</evidence>
<name>A0ABW3B8T4_9FLAO</name>
<dbReference type="Gene3D" id="3.40.50.2000">
    <property type="entry name" value="Glycogen Phosphorylase B"/>
    <property type="match status" value="1"/>
</dbReference>
<keyword evidence="2" id="KW-0812">Transmembrane</keyword>